<proteinExistence type="predicted"/>
<protein>
    <submittedName>
        <fullName evidence="2">Uncharacterized protein</fullName>
    </submittedName>
</protein>
<evidence type="ECO:0000313" key="2">
    <source>
        <dbReference type="EMBL" id="CAK7263664.1"/>
    </source>
</evidence>
<feature type="region of interest" description="Disordered" evidence="1">
    <location>
        <begin position="83"/>
        <end position="121"/>
    </location>
</feature>
<evidence type="ECO:0000256" key="1">
    <source>
        <dbReference type="SAM" id="MobiDB-lite"/>
    </source>
</evidence>
<sequence length="478" mass="52435">MSNKYFGPGYHTGTFAPASVMHTGQHFPHQEHASGQPTTINATTRQVTCNGRNGAGYVFLPPPQLPPHNFPRQGFGLHRLSASSLTQPSRPHISPQTSSSPSPFSLTPPTQPLPYLQSSPSAILPPIPRRAKVPGTGQPLEIDIHVKVLFDCAEDLKDYFGALTKYMGGKKKGISFGFAIDIQGKCLGTPGGKIYVMNIMAQPVLEGRMLLCSDKALPEAQNNILTLEVRQLCRPHIVDLLVLGQRAFDVHAHGSNLSLRYILKQQAIPKIMWNPQNMAASLSKQFKIEMSLPMDDRLSRTLSSAQGTHMGGNRSPHIPFSVPKGTTRTQNCLCDLQLLEFQGFKNRPLADQSGDSRTLRNFDESVEKYLAVKGPYAGVVIPAVDEDRHDFRSQHLDLSISSKDTKYFLNCVQFLPLLNRIFEPLVALNGSAEAEKLLEAVSDGTSYRVRRKTAACVSGGAPELATEPTMAEIWGESD</sequence>
<name>A0ABP0D624_9PEZI</name>
<reference evidence="2 3" key="1">
    <citation type="submission" date="2024-01" db="EMBL/GenBank/DDBJ databases">
        <authorList>
            <person name="Allen C."/>
            <person name="Tagirdzhanova G."/>
        </authorList>
    </citation>
    <scope>NUCLEOTIDE SEQUENCE [LARGE SCALE GENOMIC DNA]</scope>
    <source>
        <strain evidence="2 3">CBS 573.63</strain>
    </source>
</reference>
<organism evidence="2 3">
    <name type="scientific">Sporothrix epigloea</name>
    <dbReference type="NCBI Taxonomy" id="1892477"/>
    <lineage>
        <taxon>Eukaryota</taxon>
        <taxon>Fungi</taxon>
        <taxon>Dikarya</taxon>
        <taxon>Ascomycota</taxon>
        <taxon>Pezizomycotina</taxon>
        <taxon>Sordariomycetes</taxon>
        <taxon>Sordariomycetidae</taxon>
        <taxon>Ophiostomatales</taxon>
        <taxon>Ophiostomataceae</taxon>
        <taxon>Sporothrix</taxon>
    </lineage>
</organism>
<dbReference type="Proteomes" id="UP001642501">
    <property type="component" value="Unassembled WGS sequence"/>
</dbReference>
<accession>A0ABP0D624</accession>
<feature type="compositionally biased region" description="Low complexity" evidence="1">
    <location>
        <begin position="94"/>
        <end position="121"/>
    </location>
</feature>
<dbReference type="EMBL" id="CAWUOM010000006">
    <property type="protein sequence ID" value="CAK7263664.1"/>
    <property type="molecule type" value="Genomic_DNA"/>
</dbReference>
<evidence type="ECO:0000313" key="3">
    <source>
        <dbReference type="Proteomes" id="UP001642501"/>
    </source>
</evidence>
<keyword evidence="3" id="KW-1185">Reference proteome</keyword>
<comment type="caution">
    <text evidence="2">The sequence shown here is derived from an EMBL/GenBank/DDBJ whole genome shotgun (WGS) entry which is preliminary data.</text>
</comment>
<gene>
    <name evidence="2" type="ORF">SEPCBS57363_000685</name>
</gene>